<comment type="caution">
    <text evidence="4">The sequence shown here is derived from an EMBL/GenBank/DDBJ whole genome shotgun (WGS) entry which is preliminary data.</text>
</comment>
<feature type="transmembrane region" description="Helical" evidence="2">
    <location>
        <begin position="433"/>
        <end position="455"/>
    </location>
</feature>
<evidence type="ECO:0000313" key="5">
    <source>
        <dbReference type="Proteomes" id="UP001175227"/>
    </source>
</evidence>
<evidence type="ECO:0000256" key="2">
    <source>
        <dbReference type="SAM" id="Phobius"/>
    </source>
</evidence>
<keyword evidence="2" id="KW-0472">Membrane</keyword>
<dbReference type="PANTHER" id="PTHR35043">
    <property type="entry name" value="TRANSCRIPTION FACTOR DOMAIN-CONTAINING PROTEIN"/>
    <property type="match status" value="1"/>
</dbReference>
<feature type="transmembrane region" description="Helical" evidence="2">
    <location>
        <begin position="269"/>
        <end position="290"/>
    </location>
</feature>
<feature type="transmembrane region" description="Helical" evidence="2">
    <location>
        <begin position="351"/>
        <end position="372"/>
    </location>
</feature>
<protein>
    <recommendedName>
        <fullName evidence="6">Wax synthase domain-containing protein</fullName>
    </recommendedName>
</protein>
<organism evidence="4 5">
    <name type="scientific">Armillaria novae-zelandiae</name>
    <dbReference type="NCBI Taxonomy" id="153914"/>
    <lineage>
        <taxon>Eukaryota</taxon>
        <taxon>Fungi</taxon>
        <taxon>Dikarya</taxon>
        <taxon>Basidiomycota</taxon>
        <taxon>Agaricomycotina</taxon>
        <taxon>Agaricomycetes</taxon>
        <taxon>Agaricomycetidae</taxon>
        <taxon>Agaricales</taxon>
        <taxon>Marasmiineae</taxon>
        <taxon>Physalacriaceae</taxon>
        <taxon>Armillaria</taxon>
    </lineage>
</organism>
<evidence type="ECO:0000313" key="4">
    <source>
        <dbReference type="EMBL" id="KAK0461502.1"/>
    </source>
</evidence>
<dbReference type="Proteomes" id="UP001175227">
    <property type="component" value="Unassembled WGS sequence"/>
</dbReference>
<feature type="region of interest" description="Disordered" evidence="1">
    <location>
        <begin position="156"/>
        <end position="181"/>
    </location>
</feature>
<proteinExistence type="predicted"/>
<keyword evidence="2" id="KW-1133">Transmembrane helix</keyword>
<keyword evidence="3" id="KW-0732">Signal</keyword>
<feature type="transmembrane region" description="Helical" evidence="2">
    <location>
        <begin position="46"/>
        <end position="66"/>
    </location>
</feature>
<sequence length="478" mass="53779">MTAMYQTLMVVVVPLLIARASGSQISPSSDDGEPVCTGDRRTLWSIVWSCIATIFVCTWIAIHPDVPGRNVTTNAAISSAIDRAKLMVLAILAPEIIVGWAAHQFATAWRLRRGKYDFIESVINPEPEQKKKSKLTMAHGFFLCMGGFYYTRKSENPHEGLETDEATSTPPSSSPPSSVLRAPSDCTLPLHSRLIPEDTSDYDALGRLVDINLLRSEPNLVKMLAAINPETIEDKSKGDAFSKTISILQLSWFIVQCVARANQHLPITLLEMSALAFTGLSIITYLLWWYKPLNVQYHISLDEVDLRQIRKGWYLGDFDDDKTVIIDELFGWHQHLRFRTSPSIPSELQRIAVPAWTVGGVGCFFGVFHCLAWSFSFPSHAEMVLWRVSSLGALVAILAMICALVRWEKIDDIFSTLIPKRVWWSIQSFLGNWIASSSIVIYIVARMMLIALAFLQLRHLSPLSFCTVQWTTYIPHIY</sequence>
<keyword evidence="2" id="KW-0812">Transmembrane</keyword>
<name>A0AA39TJP5_9AGAR</name>
<dbReference type="EMBL" id="JAUEPR010000148">
    <property type="protein sequence ID" value="KAK0461502.1"/>
    <property type="molecule type" value="Genomic_DNA"/>
</dbReference>
<feature type="transmembrane region" description="Helical" evidence="2">
    <location>
        <begin position="384"/>
        <end position="407"/>
    </location>
</feature>
<feature type="signal peptide" evidence="3">
    <location>
        <begin position="1"/>
        <end position="22"/>
    </location>
</feature>
<feature type="chain" id="PRO_5041221049" description="Wax synthase domain-containing protein" evidence="3">
    <location>
        <begin position="23"/>
        <end position="478"/>
    </location>
</feature>
<dbReference type="AlphaFoldDB" id="A0AA39TJP5"/>
<gene>
    <name evidence="4" type="ORF">IW261DRAFT_1531420</name>
</gene>
<feature type="compositionally biased region" description="Low complexity" evidence="1">
    <location>
        <begin position="167"/>
        <end position="178"/>
    </location>
</feature>
<evidence type="ECO:0000256" key="1">
    <source>
        <dbReference type="SAM" id="MobiDB-lite"/>
    </source>
</evidence>
<keyword evidence="5" id="KW-1185">Reference proteome</keyword>
<dbReference type="PANTHER" id="PTHR35043:SF7">
    <property type="entry name" value="TRANSCRIPTION FACTOR DOMAIN-CONTAINING PROTEIN"/>
    <property type="match status" value="1"/>
</dbReference>
<evidence type="ECO:0008006" key="6">
    <source>
        <dbReference type="Google" id="ProtNLM"/>
    </source>
</evidence>
<accession>A0AA39TJP5</accession>
<reference evidence="4" key="1">
    <citation type="submission" date="2023-06" db="EMBL/GenBank/DDBJ databases">
        <authorList>
            <consortium name="Lawrence Berkeley National Laboratory"/>
            <person name="Ahrendt S."/>
            <person name="Sahu N."/>
            <person name="Indic B."/>
            <person name="Wong-Bajracharya J."/>
            <person name="Merenyi Z."/>
            <person name="Ke H.-M."/>
            <person name="Monk M."/>
            <person name="Kocsube S."/>
            <person name="Drula E."/>
            <person name="Lipzen A."/>
            <person name="Balint B."/>
            <person name="Henrissat B."/>
            <person name="Andreopoulos B."/>
            <person name="Martin F.M."/>
            <person name="Harder C.B."/>
            <person name="Rigling D."/>
            <person name="Ford K.L."/>
            <person name="Foster G.D."/>
            <person name="Pangilinan J."/>
            <person name="Papanicolaou A."/>
            <person name="Barry K."/>
            <person name="LaButti K."/>
            <person name="Viragh M."/>
            <person name="Koriabine M."/>
            <person name="Yan M."/>
            <person name="Riley R."/>
            <person name="Champramary S."/>
            <person name="Plett K.L."/>
            <person name="Tsai I.J."/>
            <person name="Slot J."/>
            <person name="Sipos G."/>
            <person name="Plett J."/>
            <person name="Nagy L.G."/>
            <person name="Grigoriev I.V."/>
        </authorList>
    </citation>
    <scope>NUCLEOTIDE SEQUENCE</scope>
    <source>
        <strain evidence="4">ICMP 16352</strain>
    </source>
</reference>
<evidence type="ECO:0000256" key="3">
    <source>
        <dbReference type="SAM" id="SignalP"/>
    </source>
</evidence>
<feature type="transmembrane region" description="Helical" evidence="2">
    <location>
        <begin position="86"/>
        <end position="106"/>
    </location>
</feature>